<reference evidence="1 2" key="1">
    <citation type="journal article" date="2023" name="Elife">
        <title>Identification of key yeast species and microbe-microbe interactions impacting larval growth of Drosophila in the wild.</title>
        <authorList>
            <person name="Mure A."/>
            <person name="Sugiura Y."/>
            <person name="Maeda R."/>
            <person name="Honda K."/>
            <person name="Sakurai N."/>
            <person name="Takahashi Y."/>
            <person name="Watada M."/>
            <person name="Katoh T."/>
            <person name="Gotoh A."/>
            <person name="Gotoh Y."/>
            <person name="Taniguchi I."/>
            <person name="Nakamura K."/>
            <person name="Hayashi T."/>
            <person name="Katayama T."/>
            <person name="Uemura T."/>
            <person name="Hattori Y."/>
        </authorList>
    </citation>
    <scope>NUCLEOTIDE SEQUENCE [LARGE SCALE GENOMIC DNA]</scope>
    <source>
        <strain evidence="1 2">PK-24</strain>
    </source>
</reference>
<comment type="caution">
    <text evidence="1">The sequence shown here is derived from an EMBL/GenBank/DDBJ whole genome shotgun (WGS) entry which is preliminary data.</text>
</comment>
<accession>A0AAV5R8R5</accession>
<protein>
    <submittedName>
        <fullName evidence="1">Uncharacterized protein</fullName>
    </submittedName>
</protein>
<gene>
    <name evidence="1" type="ORF">DAPK24_035660</name>
</gene>
<evidence type="ECO:0000313" key="2">
    <source>
        <dbReference type="Proteomes" id="UP001378960"/>
    </source>
</evidence>
<dbReference type="AlphaFoldDB" id="A0AAV5R8R5"/>
<evidence type="ECO:0000313" key="1">
    <source>
        <dbReference type="EMBL" id="GMM46991.1"/>
    </source>
</evidence>
<sequence>MGDSKQETNSPALNIPLLPEILHQLLILNLIHIIITTLCDESLVSNKIILYIEPINVIIEINSLIDVDTFNNQIKE</sequence>
<organism evidence="1 2">
    <name type="scientific">Pichia kluyveri</name>
    <name type="common">Yeast</name>
    <dbReference type="NCBI Taxonomy" id="36015"/>
    <lineage>
        <taxon>Eukaryota</taxon>
        <taxon>Fungi</taxon>
        <taxon>Dikarya</taxon>
        <taxon>Ascomycota</taxon>
        <taxon>Saccharomycotina</taxon>
        <taxon>Pichiomycetes</taxon>
        <taxon>Pichiales</taxon>
        <taxon>Pichiaceae</taxon>
        <taxon>Pichia</taxon>
    </lineage>
</organism>
<dbReference type="EMBL" id="BTGB01000005">
    <property type="protein sequence ID" value="GMM46991.1"/>
    <property type="molecule type" value="Genomic_DNA"/>
</dbReference>
<proteinExistence type="predicted"/>
<keyword evidence="2" id="KW-1185">Reference proteome</keyword>
<dbReference type="Proteomes" id="UP001378960">
    <property type="component" value="Unassembled WGS sequence"/>
</dbReference>
<name>A0AAV5R8R5_PICKL</name>